<dbReference type="AlphaFoldDB" id="A0A1H3N461"/>
<reference evidence="2 3" key="1">
    <citation type="submission" date="2016-10" db="EMBL/GenBank/DDBJ databases">
        <authorList>
            <person name="de Groot N.N."/>
        </authorList>
    </citation>
    <scope>NUCLEOTIDE SEQUENCE [LARGE SCALE GENOMIC DNA]</scope>
    <source>
        <strain evidence="2 3">DSM 26880</strain>
    </source>
</reference>
<sequence>MDDGARRLWVIGGAGFGAGAEALAARIAAASGGTMRPGPVEGAPPPGGLCLLWDRPERAAEAALAADGDPQEALARWCDAAEAALAVQARDRRGTLVFEGGAAAAALPLVLGRLGLDSAADTDPADPDGDAGRDPILALVAAHALERHPRARHLAGALEAASQPLGNGAAPEDTLPPAEVVAAFRGNRAELARLRAERDAAQQARETLEASTAAMLAEMDLVEREAHAIAAERDAAQVRARAATDEAARLMGSRSMRLTAPLRGFAARLRGH</sequence>
<keyword evidence="3" id="KW-1185">Reference proteome</keyword>
<keyword evidence="1" id="KW-0175">Coiled coil</keyword>
<proteinExistence type="predicted"/>
<name>A0A1H3N461_9RHOB</name>
<evidence type="ECO:0000256" key="1">
    <source>
        <dbReference type="SAM" id="Coils"/>
    </source>
</evidence>
<accession>A0A1H3N461</accession>
<evidence type="ECO:0000313" key="3">
    <source>
        <dbReference type="Proteomes" id="UP000199286"/>
    </source>
</evidence>
<dbReference type="RefSeq" id="WP_089885579.1">
    <property type="nucleotide sequence ID" value="NZ_FNPF01000020.1"/>
</dbReference>
<dbReference type="EMBL" id="FNPF01000020">
    <property type="protein sequence ID" value="SDY83751.1"/>
    <property type="molecule type" value="Genomic_DNA"/>
</dbReference>
<gene>
    <name evidence="2" type="ORF">SAMN05444340_12025</name>
</gene>
<dbReference type="STRING" id="321339.SAMN05444340_12025"/>
<organism evidence="2 3">
    <name type="scientific">Citreimonas salinaria</name>
    <dbReference type="NCBI Taxonomy" id="321339"/>
    <lineage>
        <taxon>Bacteria</taxon>
        <taxon>Pseudomonadati</taxon>
        <taxon>Pseudomonadota</taxon>
        <taxon>Alphaproteobacteria</taxon>
        <taxon>Rhodobacterales</taxon>
        <taxon>Roseobacteraceae</taxon>
        <taxon>Citreimonas</taxon>
    </lineage>
</organism>
<feature type="coiled-coil region" evidence="1">
    <location>
        <begin position="184"/>
        <end position="211"/>
    </location>
</feature>
<evidence type="ECO:0000313" key="2">
    <source>
        <dbReference type="EMBL" id="SDY83751.1"/>
    </source>
</evidence>
<protein>
    <submittedName>
        <fullName evidence="2">Uncharacterized protein</fullName>
    </submittedName>
</protein>
<dbReference type="Proteomes" id="UP000199286">
    <property type="component" value="Unassembled WGS sequence"/>
</dbReference>